<feature type="transmembrane region" description="Helical" evidence="9">
    <location>
        <begin position="67"/>
        <end position="86"/>
    </location>
</feature>
<name>A0A7V6A1V6_9BACT</name>
<dbReference type="PIRSF" id="PIRSF001294">
    <property type="entry name" value="K_ATPaseA"/>
    <property type="match status" value="1"/>
</dbReference>
<protein>
    <recommendedName>
        <fullName evidence="9">Potassium-transporting ATPase potassium-binding subunit</fullName>
    </recommendedName>
    <alternativeName>
        <fullName evidence="9">ATP phosphohydrolase [potassium-transporting] A chain</fullName>
    </alternativeName>
    <alternativeName>
        <fullName evidence="9">Potassium-binding and translocating subunit A</fullName>
    </alternativeName>
    <alternativeName>
        <fullName evidence="9">Potassium-translocating ATPase A chain</fullName>
    </alternativeName>
</protein>
<comment type="similarity">
    <text evidence="9">Belongs to the KdpA family.</text>
</comment>
<sequence length="600" mass="63954">MNTSGWLQLAFFSIVLLALTRPMGLYLVQVLDVNGKTWLDPALKPVERLVCRAAGIDPAQEQDWKGYAVSLLIFSLVTMLLTYFILRLQYFLPLNPQGLSGVAGDLSFNTAASFTTNTDWQNYAGESTLSYLSQMVGLAFHNFISAAAGIAVAAALVRGIARDKAATVGNFWCDLTRICLYLLLPICLVFAVFLVSQGIIQNFSAYQSARVVEPYTAQVPKKDASGNVVHDAKGKPVIKEIKVETQTIPQGPVASQVAIKLLGTNGGGFFNANAAHPFENPTPLSNFFQMLAIFVIPAGLTYYLGRMVKNQKHGWSVWAAMFFLFLVGVLICWEAESHGNPRLAALGVDQSMGNMEGKEVRFGAFNSALFATITTAASCGAVNSMLDSFTPLGGLVPMFNIQLGEVVFGGAGAGLYGMLVFVVLAIFLAGLMVGRTPEYLGKKIESFDIQVAALAILVPIVFLLGFTALAAATPWGVKALGNAGPHGFSEILYAFTSCFGNNGSAFAGLAGNTFWYNLTLGLMVLIGRFLVIVPVLALAGSLAAKKTVPVSAGSFPVSGVTFALLLVGTILIVGALTFFPAISLGPIVEHFLMVNSNKLF</sequence>
<keyword evidence="6 9" id="KW-1133">Transmembrane helix</keyword>
<evidence type="ECO:0000256" key="9">
    <source>
        <dbReference type="HAMAP-Rule" id="MF_00275"/>
    </source>
</evidence>
<dbReference type="InterPro" id="IPR004623">
    <property type="entry name" value="KdpA"/>
</dbReference>
<comment type="function">
    <text evidence="9">Part of the high-affinity ATP-driven potassium transport (or Kdp) system, which catalyzes the hydrolysis of ATP coupled with the electrogenic transport of potassium into the cytoplasm. This subunit binds the extracellular potassium ions and delivers the ions to the membrane domain of KdpB through an intramembrane tunnel.</text>
</comment>
<feature type="transmembrane region" description="Helical" evidence="9">
    <location>
        <begin position="287"/>
        <end position="305"/>
    </location>
</feature>
<evidence type="ECO:0000256" key="7">
    <source>
        <dbReference type="ARBA" id="ARBA00023065"/>
    </source>
</evidence>
<dbReference type="EMBL" id="DTGR01000043">
    <property type="protein sequence ID" value="HHS28615.1"/>
    <property type="molecule type" value="Genomic_DNA"/>
</dbReference>
<dbReference type="NCBIfam" id="TIGR00680">
    <property type="entry name" value="kdpA"/>
    <property type="match status" value="1"/>
</dbReference>
<reference evidence="10" key="1">
    <citation type="journal article" date="2020" name="mSystems">
        <title>Genome- and Community-Level Interaction Insights into Carbon Utilization and Element Cycling Functions of Hydrothermarchaeota in Hydrothermal Sediment.</title>
        <authorList>
            <person name="Zhou Z."/>
            <person name="Liu Y."/>
            <person name="Xu W."/>
            <person name="Pan J."/>
            <person name="Luo Z.H."/>
            <person name="Li M."/>
        </authorList>
    </citation>
    <scope>NUCLEOTIDE SEQUENCE [LARGE SCALE GENOMIC DNA]</scope>
    <source>
        <strain evidence="10">SpSt-767</strain>
    </source>
</reference>
<feature type="transmembrane region" description="Helical" evidence="9">
    <location>
        <begin position="6"/>
        <end position="28"/>
    </location>
</feature>
<dbReference type="PANTHER" id="PTHR30607:SF2">
    <property type="entry name" value="POTASSIUM-TRANSPORTING ATPASE POTASSIUM-BINDING SUBUNIT"/>
    <property type="match status" value="1"/>
</dbReference>
<dbReference type="GO" id="GO:0008556">
    <property type="term" value="F:P-type potassium transmembrane transporter activity"/>
    <property type="evidence" value="ECO:0007669"/>
    <property type="project" value="InterPro"/>
</dbReference>
<evidence type="ECO:0000256" key="8">
    <source>
        <dbReference type="ARBA" id="ARBA00023136"/>
    </source>
</evidence>
<feature type="transmembrane region" description="Helical" evidence="9">
    <location>
        <begin position="406"/>
        <end position="431"/>
    </location>
</feature>
<evidence type="ECO:0000313" key="10">
    <source>
        <dbReference type="EMBL" id="HHS28615.1"/>
    </source>
</evidence>
<comment type="subcellular location">
    <subcellularLocation>
        <location evidence="9">Cell membrane</location>
        <topology evidence="9">Multi-pass membrane protein</topology>
    </subcellularLocation>
</comment>
<dbReference type="Pfam" id="PF03814">
    <property type="entry name" value="KdpA"/>
    <property type="match status" value="1"/>
</dbReference>
<keyword evidence="8 9" id="KW-0472">Membrane</keyword>
<feature type="transmembrane region" description="Helical" evidence="9">
    <location>
        <begin position="522"/>
        <end position="542"/>
    </location>
</feature>
<keyword evidence="5 9" id="KW-0630">Potassium</keyword>
<feature type="transmembrane region" description="Helical" evidence="9">
    <location>
        <begin position="317"/>
        <end position="336"/>
    </location>
</feature>
<keyword evidence="7 9" id="KW-0406">Ion transport</keyword>
<gene>
    <name evidence="9 10" type="primary">kdpA</name>
    <name evidence="10" type="ORF">ENV52_02805</name>
</gene>
<feature type="transmembrane region" description="Helical" evidence="9">
    <location>
        <begin position="562"/>
        <end position="588"/>
    </location>
</feature>
<feature type="transmembrane region" description="Helical" evidence="9">
    <location>
        <begin position="451"/>
        <end position="471"/>
    </location>
</feature>
<keyword evidence="2 9" id="KW-1003">Cell membrane</keyword>
<evidence type="ECO:0000256" key="3">
    <source>
        <dbReference type="ARBA" id="ARBA00022538"/>
    </source>
</evidence>
<keyword evidence="3 9" id="KW-0633">Potassium transport</keyword>
<keyword evidence="4 9" id="KW-0812">Transmembrane</keyword>
<dbReference type="GO" id="GO:0030955">
    <property type="term" value="F:potassium ion binding"/>
    <property type="evidence" value="ECO:0007669"/>
    <property type="project" value="UniProtKB-UniRule"/>
</dbReference>
<dbReference type="PANTHER" id="PTHR30607">
    <property type="entry name" value="POTASSIUM-TRANSPORTING ATPASE A CHAIN"/>
    <property type="match status" value="1"/>
</dbReference>
<proteinExistence type="inferred from homology"/>
<evidence type="ECO:0000256" key="2">
    <source>
        <dbReference type="ARBA" id="ARBA00022475"/>
    </source>
</evidence>
<organism evidence="10">
    <name type="scientific">Desulfobacca acetoxidans</name>
    <dbReference type="NCBI Taxonomy" id="60893"/>
    <lineage>
        <taxon>Bacteria</taxon>
        <taxon>Pseudomonadati</taxon>
        <taxon>Thermodesulfobacteriota</taxon>
        <taxon>Desulfobaccia</taxon>
        <taxon>Desulfobaccales</taxon>
        <taxon>Desulfobaccaceae</taxon>
        <taxon>Desulfobacca</taxon>
    </lineage>
</organism>
<keyword evidence="1 9" id="KW-0813">Transport</keyword>
<evidence type="ECO:0000256" key="4">
    <source>
        <dbReference type="ARBA" id="ARBA00022692"/>
    </source>
</evidence>
<evidence type="ECO:0000256" key="6">
    <source>
        <dbReference type="ARBA" id="ARBA00022989"/>
    </source>
</evidence>
<comment type="subunit">
    <text evidence="9">The system is composed of three essential subunits: KdpA, KdpB and KdpC.</text>
</comment>
<evidence type="ECO:0000256" key="1">
    <source>
        <dbReference type="ARBA" id="ARBA00022448"/>
    </source>
</evidence>
<evidence type="ECO:0000256" key="5">
    <source>
        <dbReference type="ARBA" id="ARBA00022958"/>
    </source>
</evidence>
<accession>A0A7V6A1V6</accession>
<dbReference type="AlphaFoldDB" id="A0A7V6A1V6"/>
<dbReference type="GO" id="GO:0005886">
    <property type="term" value="C:plasma membrane"/>
    <property type="evidence" value="ECO:0007669"/>
    <property type="project" value="UniProtKB-SubCell"/>
</dbReference>
<feature type="transmembrane region" description="Helical" evidence="9">
    <location>
        <begin position="491"/>
        <end position="510"/>
    </location>
</feature>
<dbReference type="HAMAP" id="MF_00275">
    <property type="entry name" value="KdpA"/>
    <property type="match status" value="1"/>
</dbReference>
<comment type="caution">
    <text evidence="10">The sequence shown here is derived from an EMBL/GenBank/DDBJ whole genome shotgun (WGS) entry which is preliminary data.</text>
</comment>
<feature type="transmembrane region" description="Helical" evidence="9">
    <location>
        <begin position="178"/>
        <end position="200"/>
    </location>
</feature>
<feature type="transmembrane region" description="Helical" evidence="9">
    <location>
        <begin position="138"/>
        <end position="157"/>
    </location>
</feature>